<feature type="compositionally biased region" description="Polar residues" evidence="13">
    <location>
        <begin position="1"/>
        <end position="14"/>
    </location>
</feature>
<evidence type="ECO:0000256" key="3">
    <source>
        <dbReference type="ARBA" id="ARBA00013161"/>
    </source>
</evidence>
<keyword evidence="9 12" id="KW-0648">Protein biosynthesis</keyword>
<dbReference type="VEuPathDB" id="FungiDB:HMPREF1541_07470"/>
<evidence type="ECO:0000313" key="14">
    <source>
        <dbReference type="EMBL" id="ETN37847.1"/>
    </source>
</evidence>
<dbReference type="RefSeq" id="XP_008720016.1">
    <property type="nucleotide sequence ID" value="XM_008721794.1"/>
</dbReference>
<evidence type="ECO:0000256" key="12">
    <source>
        <dbReference type="RuleBase" id="RU363036"/>
    </source>
</evidence>
<dbReference type="Gene3D" id="3.40.50.620">
    <property type="entry name" value="HUPs"/>
    <property type="match status" value="1"/>
</dbReference>
<dbReference type="CDD" id="cd00806">
    <property type="entry name" value="TrpRS_core"/>
    <property type="match status" value="1"/>
</dbReference>
<proteinExistence type="inferred from homology"/>
<evidence type="ECO:0000256" key="5">
    <source>
        <dbReference type="ARBA" id="ARBA00022490"/>
    </source>
</evidence>
<dbReference type="GO" id="GO:0005524">
    <property type="term" value="F:ATP binding"/>
    <property type="evidence" value="ECO:0007669"/>
    <property type="project" value="UniProtKB-KW"/>
</dbReference>
<dbReference type="FunFam" id="3.40.50.620:FF:000033">
    <property type="entry name" value="tryptophan--tRNA ligase, cytoplasmic"/>
    <property type="match status" value="1"/>
</dbReference>
<keyword evidence="15" id="KW-1185">Reference proteome</keyword>
<dbReference type="InterPro" id="IPR001412">
    <property type="entry name" value="aa-tRNA-synth_I_CS"/>
</dbReference>
<dbReference type="PANTHER" id="PTHR10055:SF1">
    <property type="entry name" value="TRYPTOPHAN--TRNA LIGASE, CYTOPLASMIC"/>
    <property type="match status" value="1"/>
</dbReference>
<dbReference type="InterPro" id="IPR014729">
    <property type="entry name" value="Rossmann-like_a/b/a_fold"/>
</dbReference>
<dbReference type="GeneID" id="19974809"/>
<dbReference type="NCBIfam" id="TIGR00233">
    <property type="entry name" value="trpS"/>
    <property type="match status" value="1"/>
</dbReference>
<evidence type="ECO:0000256" key="4">
    <source>
        <dbReference type="ARBA" id="ARBA00013782"/>
    </source>
</evidence>
<dbReference type="FunCoup" id="W2RN07">
    <property type="interactions" value="1074"/>
</dbReference>
<feature type="compositionally biased region" description="Basic and acidic residues" evidence="13">
    <location>
        <begin position="483"/>
        <end position="498"/>
    </location>
</feature>
<dbReference type="Proteomes" id="UP000030752">
    <property type="component" value="Unassembled WGS sequence"/>
</dbReference>
<dbReference type="GO" id="GO:1990825">
    <property type="term" value="F:sequence-specific mRNA binding"/>
    <property type="evidence" value="ECO:0007669"/>
    <property type="project" value="EnsemblFungi"/>
</dbReference>
<evidence type="ECO:0000256" key="6">
    <source>
        <dbReference type="ARBA" id="ARBA00022598"/>
    </source>
</evidence>
<dbReference type="InterPro" id="IPR002305">
    <property type="entry name" value="aa-tRNA-synth_Ic"/>
</dbReference>
<dbReference type="SUPFAM" id="SSF52374">
    <property type="entry name" value="Nucleotidylyl transferase"/>
    <property type="match status" value="1"/>
</dbReference>
<dbReference type="STRING" id="1220924.W2RN07"/>
<evidence type="ECO:0000256" key="9">
    <source>
        <dbReference type="ARBA" id="ARBA00022917"/>
    </source>
</evidence>
<dbReference type="InParanoid" id="W2RN07"/>
<evidence type="ECO:0000256" key="11">
    <source>
        <dbReference type="ARBA" id="ARBA00030268"/>
    </source>
</evidence>
<keyword evidence="8 12" id="KW-0067">ATP-binding</keyword>
<dbReference type="AlphaFoldDB" id="W2RN07"/>
<dbReference type="GO" id="GO:0006436">
    <property type="term" value="P:tryptophanyl-tRNA aminoacylation"/>
    <property type="evidence" value="ECO:0007669"/>
    <property type="project" value="InterPro"/>
</dbReference>
<keyword evidence="5" id="KW-0963">Cytoplasm</keyword>
<dbReference type="EC" id="6.1.1.2" evidence="3"/>
<dbReference type="PANTHER" id="PTHR10055">
    <property type="entry name" value="TRYPTOPHANYL-TRNA SYNTHETASE"/>
    <property type="match status" value="1"/>
</dbReference>
<dbReference type="PRINTS" id="PR01039">
    <property type="entry name" value="TRNASYNTHTRP"/>
</dbReference>
<comment type="similarity">
    <text evidence="2 12">Belongs to the class-I aminoacyl-tRNA synthetase family.</text>
</comment>
<evidence type="ECO:0000256" key="7">
    <source>
        <dbReference type="ARBA" id="ARBA00022741"/>
    </source>
</evidence>
<evidence type="ECO:0000256" key="13">
    <source>
        <dbReference type="SAM" id="MobiDB-lite"/>
    </source>
</evidence>
<feature type="region of interest" description="Disordered" evidence="13">
    <location>
        <begin position="445"/>
        <end position="506"/>
    </location>
</feature>
<keyword evidence="7 12" id="KW-0547">Nucleotide-binding</keyword>
<feature type="region of interest" description="Disordered" evidence="13">
    <location>
        <begin position="1"/>
        <end position="31"/>
    </location>
</feature>
<dbReference type="EMBL" id="KB822723">
    <property type="protein sequence ID" value="ETN37847.1"/>
    <property type="molecule type" value="Genomic_DNA"/>
</dbReference>
<protein>
    <recommendedName>
        <fullName evidence="4">Tryptophan--tRNA ligase, cytoplasmic</fullName>
        <ecNumber evidence="3">6.1.1.2</ecNumber>
    </recommendedName>
    <alternativeName>
        <fullName evidence="11">Tryptophanyl-tRNA synthetase</fullName>
    </alternativeName>
</protein>
<reference evidence="14 15" key="1">
    <citation type="submission" date="2013-03" db="EMBL/GenBank/DDBJ databases">
        <title>The Genome Sequence of Phialophora europaea CBS 101466.</title>
        <authorList>
            <consortium name="The Broad Institute Genomics Platform"/>
            <person name="Cuomo C."/>
            <person name="de Hoog S."/>
            <person name="Gorbushina A."/>
            <person name="Walker B."/>
            <person name="Young S.K."/>
            <person name="Zeng Q."/>
            <person name="Gargeya S."/>
            <person name="Fitzgerald M."/>
            <person name="Haas B."/>
            <person name="Abouelleil A."/>
            <person name="Allen A.W."/>
            <person name="Alvarado L."/>
            <person name="Arachchi H.M."/>
            <person name="Berlin A.M."/>
            <person name="Chapman S.B."/>
            <person name="Gainer-Dewar J."/>
            <person name="Goldberg J."/>
            <person name="Griggs A."/>
            <person name="Gujja S."/>
            <person name="Hansen M."/>
            <person name="Howarth C."/>
            <person name="Imamovic A."/>
            <person name="Ireland A."/>
            <person name="Larimer J."/>
            <person name="McCowan C."/>
            <person name="Murphy C."/>
            <person name="Pearson M."/>
            <person name="Poon T.W."/>
            <person name="Priest M."/>
            <person name="Roberts A."/>
            <person name="Saif S."/>
            <person name="Shea T."/>
            <person name="Sisk P."/>
            <person name="Sykes S."/>
            <person name="Wortman J."/>
            <person name="Nusbaum C."/>
            <person name="Birren B."/>
        </authorList>
    </citation>
    <scope>NUCLEOTIDE SEQUENCE [LARGE SCALE GENOMIC DNA]</scope>
    <source>
        <strain evidence="14 15">CBS 101466</strain>
    </source>
</reference>
<gene>
    <name evidence="14" type="ORF">HMPREF1541_07470</name>
</gene>
<comment type="subcellular location">
    <subcellularLocation>
        <location evidence="1">Cytoplasm</location>
    </subcellularLocation>
</comment>
<dbReference type="GO" id="GO:0004830">
    <property type="term" value="F:tryptophan-tRNA ligase activity"/>
    <property type="evidence" value="ECO:0007669"/>
    <property type="project" value="UniProtKB-EC"/>
</dbReference>
<keyword evidence="10 12" id="KW-0030">Aminoacyl-tRNA synthetase</keyword>
<organism evidence="14 15">
    <name type="scientific">Cyphellophora europaea (strain CBS 101466)</name>
    <name type="common">Phialophora europaea</name>
    <dbReference type="NCBI Taxonomy" id="1220924"/>
    <lineage>
        <taxon>Eukaryota</taxon>
        <taxon>Fungi</taxon>
        <taxon>Dikarya</taxon>
        <taxon>Ascomycota</taxon>
        <taxon>Pezizomycotina</taxon>
        <taxon>Eurotiomycetes</taxon>
        <taxon>Chaetothyriomycetidae</taxon>
        <taxon>Chaetothyriales</taxon>
        <taxon>Cyphellophoraceae</taxon>
        <taxon>Cyphellophora</taxon>
    </lineage>
</organism>
<evidence type="ECO:0000256" key="1">
    <source>
        <dbReference type="ARBA" id="ARBA00004496"/>
    </source>
</evidence>
<evidence type="ECO:0000256" key="2">
    <source>
        <dbReference type="ARBA" id="ARBA00005594"/>
    </source>
</evidence>
<dbReference type="HOGENOM" id="CLU_032621_0_1_1"/>
<dbReference type="FunFam" id="1.10.240.10:FF:000003">
    <property type="entry name" value="Tryptophan--tRNA ligase, cytoplasmic"/>
    <property type="match status" value="1"/>
</dbReference>
<dbReference type="Gene3D" id="1.10.240.10">
    <property type="entry name" value="Tyrosyl-Transfer RNA Synthetase"/>
    <property type="match status" value="1"/>
</dbReference>
<dbReference type="InterPro" id="IPR002306">
    <property type="entry name" value="Trp-tRNA-ligase"/>
</dbReference>
<evidence type="ECO:0000256" key="8">
    <source>
        <dbReference type="ARBA" id="ARBA00022840"/>
    </source>
</evidence>
<accession>W2RN07</accession>
<name>W2RN07_CYPE1</name>
<evidence type="ECO:0000313" key="15">
    <source>
        <dbReference type="Proteomes" id="UP000030752"/>
    </source>
</evidence>
<dbReference type="PROSITE" id="PS00178">
    <property type="entry name" value="AA_TRNA_LIGASE_I"/>
    <property type="match status" value="1"/>
</dbReference>
<dbReference type="OrthoDB" id="10261385at2759"/>
<dbReference type="Pfam" id="PF00579">
    <property type="entry name" value="tRNA-synt_1b"/>
    <property type="match status" value="1"/>
</dbReference>
<sequence length="506" mass="56512">MASANQPQAQNDPANKTAVADEPGQPPNLTTASLAAQAPASTGAVEQRITPFEVSGGVDAFGKLLPVDYAKLTRDFGASPITPELLARFERVTGRKPHRFMRRGIVLSHRELDVILTRYEKGEPFYLYTGRGPSSDSMHVGHAVPFEFTKYLQEVFDCPLVIQLTDDEKFMHNRKITLEDCDRYTRENAKDIIGLGFDQSKTFIFNDRRYISSTLAFYDNVIRMAEHITVAQIEGTFGFNRSNNIGEYFFCAIQSAPSFATSFPHIFGNDKNVKSIPCLIPCAIDQDPYFRQTRDNAAKLNFKKPSLIHSIFLPALQGPGSKMSASIDTSAIFLTDTPAQIKKKINKYAFSGGQETVEKHRELGGRALDDVPFQYLTFFMEDDEELERLRQGYEKGEILTGEMKAICIKHLQEYVAAFQERRKTVTEEVKEVFMEKRPLKFRAAPGAPVADGKTQDAVLEKEKSGHSKKMSLGGGTVNVKQEMAVDKDATGEVGERLKRMSVSKAS</sequence>
<evidence type="ECO:0000256" key="10">
    <source>
        <dbReference type="ARBA" id="ARBA00023146"/>
    </source>
</evidence>
<keyword evidence="6 12" id="KW-0436">Ligase</keyword>
<dbReference type="GO" id="GO:0005737">
    <property type="term" value="C:cytoplasm"/>
    <property type="evidence" value="ECO:0007669"/>
    <property type="project" value="UniProtKB-SubCell"/>
</dbReference>
<dbReference type="eggNOG" id="KOG2145">
    <property type="taxonomic scope" value="Eukaryota"/>
</dbReference>